<keyword evidence="3" id="KW-1185">Reference proteome</keyword>
<protein>
    <submittedName>
        <fullName evidence="2">Uncharacterized protein</fullName>
    </submittedName>
</protein>
<gene>
    <name evidence="2" type="ORF">SHM7688_00855</name>
</gene>
<name>A0A0P1ELV5_9RHOB</name>
<dbReference type="RefSeq" id="WP_158500663.1">
    <property type="nucleotide sequence ID" value="NZ_CYPW01000006.1"/>
</dbReference>
<reference evidence="2 3" key="1">
    <citation type="submission" date="2015-09" db="EMBL/GenBank/DDBJ databases">
        <authorList>
            <consortium name="Swine Surveillance"/>
        </authorList>
    </citation>
    <scope>NUCLEOTIDE SEQUENCE [LARGE SCALE GENOMIC DNA]</scope>
    <source>
        <strain evidence="2 3">CECT 7688</strain>
    </source>
</reference>
<proteinExistence type="predicted"/>
<dbReference type="EMBL" id="CYPW01000006">
    <property type="protein sequence ID" value="CUH51418.1"/>
    <property type="molecule type" value="Genomic_DNA"/>
</dbReference>
<organism evidence="2 3">
    <name type="scientific">Shimia marina</name>
    <dbReference type="NCBI Taxonomy" id="321267"/>
    <lineage>
        <taxon>Bacteria</taxon>
        <taxon>Pseudomonadati</taxon>
        <taxon>Pseudomonadota</taxon>
        <taxon>Alphaproteobacteria</taxon>
        <taxon>Rhodobacterales</taxon>
        <taxon>Roseobacteraceae</taxon>
    </lineage>
</organism>
<feature type="region of interest" description="Disordered" evidence="1">
    <location>
        <begin position="34"/>
        <end position="56"/>
    </location>
</feature>
<dbReference type="AlphaFoldDB" id="A0A0P1ELV5"/>
<dbReference type="Proteomes" id="UP000054823">
    <property type="component" value="Unassembled WGS sequence"/>
</dbReference>
<sequence>MHRYPLTATPANLLFVLALALISYAVGPAPTQAALPKPEQVHAPPAFSLPLTRKDD</sequence>
<dbReference type="STRING" id="321267.SHM7688_00855"/>
<evidence type="ECO:0000313" key="3">
    <source>
        <dbReference type="Proteomes" id="UP000054823"/>
    </source>
</evidence>
<evidence type="ECO:0000313" key="2">
    <source>
        <dbReference type="EMBL" id="CUH51418.1"/>
    </source>
</evidence>
<accession>A0A0P1ELV5</accession>
<evidence type="ECO:0000256" key="1">
    <source>
        <dbReference type="SAM" id="MobiDB-lite"/>
    </source>
</evidence>